<dbReference type="SUPFAM" id="SSF53335">
    <property type="entry name" value="S-adenosyl-L-methionine-dependent methyltransferases"/>
    <property type="match status" value="1"/>
</dbReference>
<comment type="caution">
    <text evidence="13">The sequence shown here is derived from an EMBL/GenBank/DDBJ whole genome shotgun (WGS) entry which is preliminary data.</text>
</comment>
<evidence type="ECO:0000259" key="11">
    <source>
        <dbReference type="Pfam" id="PF07780"/>
    </source>
</evidence>
<reference evidence="13" key="1">
    <citation type="journal article" date="2021" name="Mol. Plant Microbe Interact.">
        <title>Telomere to telomere genome assembly of Fusarium musae F31, causal agent of crown rot disease of banana.</title>
        <authorList>
            <person name="Degradi L."/>
            <person name="Tava V."/>
            <person name="Kunova A."/>
            <person name="Cortesi P."/>
            <person name="Saracchi M."/>
            <person name="Pasquali M."/>
        </authorList>
    </citation>
    <scope>NUCLEOTIDE SEQUENCE</scope>
    <source>
        <strain evidence="13">F31</strain>
    </source>
</reference>
<dbReference type="PANTHER" id="PTHR10920">
    <property type="entry name" value="RIBOSOMAL RNA METHYLTRANSFERASE"/>
    <property type="match status" value="1"/>
</dbReference>
<evidence type="ECO:0000256" key="8">
    <source>
        <dbReference type="HAMAP-Rule" id="MF_03163"/>
    </source>
</evidence>
<dbReference type="PANTHER" id="PTHR10920:SF13">
    <property type="entry name" value="PRE-RRNA 2'-O-RIBOSE RNA METHYLTRANSFERASE FTSJ3"/>
    <property type="match status" value="1"/>
</dbReference>
<dbReference type="Pfam" id="PF01728">
    <property type="entry name" value="FtsJ"/>
    <property type="match status" value="1"/>
</dbReference>
<feature type="region of interest" description="Disordered" evidence="9">
    <location>
        <begin position="364"/>
        <end position="388"/>
    </location>
</feature>
<evidence type="ECO:0000256" key="4">
    <source>
        <dbReference type="ARBA" id="ARBA00022603"/>
    </source>
</evidence>
<evidence type="ECO:0000259" key="12">
    <source>
        <dbReference type="Pfam" id="PF11861"/>
    </source>
</evidence>
<keyword evidence="4 8" id="KW-0489">Methyltransferase</keyword>
<comment type="similarity">
    <text evidence="8">Belongs to the class I-like SAM-binding methyltransferase superfamily. RNA methyltransferase RlmE family. SPB1 subfamily.</text>
</comment>
<keyword evidence="3 8" id="KW-0698">rRNA processing</keyword>
<dbReference type="Gene3D" id="3.40.50.150">
    <property type="entry name" value="Vaccinia Virus protein VP39"/>
    <property type="match status" value="1"/>
</dbReference>
<evidence type="ECO:0000256" key="9">
    <source>
        <dbReference type="SAM" id="MobiDB-lite"/>
    </source>
</evidence>
<dbReference type="GeneID" id="68311007"/>
<evidence type="ECO:0000256" key="6">
    <source>
        <dbReference type="ARBA" id="ARBA00022691"/>
    </source>
</evidence>
<feature type="region of interest" description="Disordered" evidence="9">
    <location>
        <begin position="499"/>
        <end position="548"/>
    </location>
</feature>
<evidence type="ECO:0008006" key="15">
    <source>
        <dbReference type="Google" id="ProtNLM"/>
    </source>
</evidence>
<dbReference type="GO" id="GO:0030687">
    <property type="term" value="C:preribosome, large subunit precursor"/>
    <property type="evidence" value="ECO:0007669"/>
    <property type="project" value="TreeGrafter"/>
</dbReference>
<dbReference type="InterPro" id="IPR015507">
    <property type="entry name" value="rRNA-MeTfrase_E"/>
</dbReference>
<dbReference type="GO" id="GO:0008650">
    <property type="term" value="F:rRNA (uridine-2'-O-)-methyltransferase activity"/>
    <property type="evidence" value="ECO:0007669"/>
    <property type="project" value="TreeGrafter"/>
</dbReference>
<dbReference type="GO" id="GO:0000466">
    <property type="term" value="P:maturation of 5.8S rRNA from tricistronic rRNA transcript (SSU-rRNA, 5.8S rRNA, LSU-rRNA)"/>
    <property type="evidence" value="ECO:0007669"/>
    <property type="project" value="TreeGrafter"/>
</dbReference>
<dbReference type="InterPro" id="IPR002877">
    <property type="entry name" value="RNA_MeTrfase_FtsJ_dom"/>
</dbReference>
<dbReference type="InterPro" id="IPR012920">
    <property type="entry name" value="rRNA_MeTfrase_SPB1-like_C"/>
</dbReference>
<feature type="compositionally biased region" description="Acidic residues" evidence="9">
    <location>
        <begin position="456"/>
        <end position="465"/>
    </location>
</feature>
<dbReference type="Pfam" id="PF11861">
    <property type="entry name" value="DUF3381"/>
    <property type="match status" value="1"/>
</dbReference>
<feature type="region of interest" description="Disordered" evidence="9">
    <location>
        <begin position="430"/>
        <end position="482"/>
    </location>
</feature>
<feature type="binding site" evidence="8">
    <location>
        <position position="58"/>
    </location>
    <ligand>
        <name>S-adenosyl-L-methionine</name>
        <dbReference type="ChEBI" id="CHEBI:59789"/>
    </ligand>
</feature>
<dbReference type="InterPro" id="IPR029063">
    <property type="entry name" value="SAM-dependent_MTases_sf"/>
</dbReference>
<evidence type="ECO:0000259" key="10">
    <source>
        <dbReference type="Pfam" id="PF01728"/>
    </source>
</evidence>
<dbReference type="InterPro" id="IPR024576">
    <property type="entry name" value="rRNA_MeTfrase_Spb1_DUF3381"/>
</dbReference>
<feature type="binding site" evidence="8">
    <location>
        <position position="92"/>
    </location>
    <ligand>
        <name>S-adenosyl-L-methionine</name>
        <dbReference type="ChEBI" id="CHEBI:59789"/>
    </ligand>
</feature>
<keyword evidence="8" id="KW-0175">Coiled coil</keyword>
<dbReference type="GO" id="GO:0016435">
    <property type="term" value="F:rRNA (guanine) methyltransferase activity"/>
    <property type="evidence" value="ECO:0007669"/>
    <property type="project" value="TreeGrafter"/>
</dbReference>
<protein>
    <recommendedName>
        <fullName evidence="15">AdoMet-dependent rRNA methyltransferase SPB1</fullName>
    </recommendedName>
</protein>
<keyword evidence="7 8" id="KW-0539">Nucleus</keyword>
<dbReference type="Pfam" id="PF07780">
    <property type="entry name" value="Spb1_C"/>
    <property type="match status" value="1"/>
</dbReference>
<keyword evidence="14" id="KW-1185">Reference proteome</keyword>
<feature type="domain" description="Ribosomal RNA methyltransferase SPB1-like C-terminal" evidence="11">
    <location>
        <begin position="623"/>
        <end position="832"/>
    </location>
</feature>
<feature type="compositionally biased region" description="Basic and acidic residues" evidence="9">
    <location>
        <begin position="630"/>
        <end position="648"/>
    </location>
</feature>
<evidence type="ECO:0000256" key="2">
    <source>
        <dbReference type="ARBA" id="ARBA00022517"/>
    </source>
</evidence>
<feature type="compositionally biased region" description="Basic and acidic residues" evidence="9">
    <location>
        <begin position="466"/>
        <end position="482"/>
    </location>
</feature>
<feature type="domain" description="Ribosomal RNA methyltransferase FtsJ" evidence="10">
    <location>
        <begin position="24"/>
        <end position="200"/>
    </location>
</feature>
<evidence type="ECO:0000256" key="1">
    <source>
        <dbReference type="ARBA" id="ARBA00004604"/>
    </source>
</evidence>
<organism evidence="13 14">
    <name type="scientific">Fusarium musae</name>
    <dbReference type="NCBI Taxonomy" id="1042133"/>
    <lineage>
        <taxon>Eukaryota</taxon>
        <taxon>Fungi</taxon>
        <taxon>Dikarya</taxon>
        <taxon>Ascomycota</taxon>
        <taxon>Pezizomycotina</taxon>
        <taxon>Sordariomycetes</taxon>
        <taxon>Hypocreomycetidae</taxon>
        <taxon>Hypocreales</taxon>
        <taxon>Nectriaceae</taxon>
        <taxon>Fusarium</taxon>
    </lineage>
</organism>
<feature type="coiled-coil region" evidence="8">
    <location>
        <begin position="742"/>
        <end position="769"/>
    </location>
</feature>
<dbReference type="EMBL" id="JAHBCI010000002">
    <property type="protein sequence ID" value="KAG9506169.1"/>
    <property type="molecule type" value="Genomic_DNA"/>
</dbReference>
<evidence type="ECO:0000256" key="3">
    <source>
        <dbReference type="ARBA" id="ARBA00022552"/>
    </source>
</evidence>
<gene>
    <name evidence="13" type="ORF">J7337_003150</name>
</gene>
<dbReference type="HAMAP" id="MF_03163">
    <property type="entry name" value="RNA_methyltr_E_SPB1"/>
    <property type="match status" value="1"/>
</dbReference>
<feature type="region of interest" description="Disordered" evidence="9">
    <location>
        <begin position="593"/>
        <end position="648"/>
    </location>
</feature>
<keyword evidence="2 8" id="KW-0690">Ribosome biogenesis</keyword>
<feature type="active site" description="Proton acceptor" evidence="8">
    <location>
        <position position="157"/>
    </location>
</feature>
<evidence type="ECO:0000256" key="7">
    <source>
        <dbReference type="ARBA" id="ARBA00023242"/>
    </source>
</evidence>
<evidence type="ECO:0000256" key="5">
    <source>
        <dbReference type="ARBA" id="ARBA00022679"/>
    </source>
</evidence>
<sequence>MAIQKKHGKGRLDKFYRLAKEQGWRARAAFKLIQLNKKYGFLEQSKVVIDLCAAPGSWLQVCRANCPKEAILIGCDLSPIKPIPGCITFQSDITSEDCRSTLRQHLKTWKADTVIHDGAPNVGTAWVQDAFDQNRLVLESMKLAVSFLRSGGVFVTKIFRSRDSEALLWVFRQLFDKVETTKPPASRLVSSEYFAVCRGFKAPKKLDSRFLDPKYVFAELSGPNANNEAKVYNPEVKKRKRDGYEEGDFTQYKEMPASDFIQTTDPIAVLGSYNRLSFKQPPNGDVALAALDKLSQTTDEIRNCCSDLRVLGRKDFKLLLRWRLKVRELFGLSAAKGITTTEDPEEVAEVESMDEELKIQQELQNMKERENTKRKREKRKENERKQREVVRMQLNMGTPFDIGLEESGPIGEGAMFSLKKVDKTDAMRKLNRGKMVVPTQATQKEADSGLGSSGETDNESDPEEDRLERELESMYDQYKERKAEVDAKYRAKKARKNFGDDEWAGLSGEEAEEKDDSSELEEDDSSDDEDETPTTGLIRDLDSSKGANGLSKMATAFFNRDIFSGITGILPEQEDAAEDSADEEVNRDAEAIMAQQAKTRKAEAPAKSTKTNAVQVDSDAEMEDNDDGFEVVKRNDDDDWDKDTRRADGRPDIDIITAEAMSLAHRLATGQTTTHDAIDDGYNKYAFRDRDGLPDWFVEDESRHDKLQKPISKAAAQAIKEKMRAFNARPIKKVREAKARKKFKAAQKLEKLKKKSELLNNDENMTEKEKAASISRLISRAAKKPQKQLPKLVVARGLNRGIKGRPKGVRGRYKIVDARQKKELRAQKRIAKKKK</sequence>
<feature type="binding site" evidence="8">
    <location>
        <position position="56"/>
    </location>
    <ligand>
        <name>S-adenosyl-L-methionine</name>
        <dbReference type="ChEBI" id="CHEBI:59789"/>
    </ligand>
</feature>
<feature type="binding site" evidence="8">
    <location>
        <position position="117"/>
    </location>
    <ligand>
        <name>S-adenosyl-L-methionine</name>
        <dbReference type="ChEBI" id="CHEBI:59789"/>
    </ligand>
</feature>
<keyword evidence="5 8" id="KW-0808">Transferase</keyword>
<dbReference type="GO" id="GO:0000463">
    <property type="term" value="P:maturation of LSU-rRNA from tricistronic rRNA transcript (SSU-rRNA, 5.8S rRNA, LSU-rRNA)"/>
    <property type="evidence" value="ECO:0007669"/>
    <property type="project" value="TreeGrafter"/>
</dbReference>
<evidence type="ECO:0000313" key="13">
    <source>
        <dbReference type="EMBL" id="KAG9506169.1"/>
    </source>
</evidence>
<dbReference type="HAMAP" id="MF_01547">
    <property type="entry name" value="RNA_methyltr_E"/>
    <property type="match status" value="1"/>
</dbReference>
<name>A0A9P8DPX4_9HYPO</name>
<dbReference type="InterPro" id="IPR028589">
    <property type="entry name" value="SPB1-like"/>
</dbReference>
<feature type="compositionally biased region" description="Acidic residues" evidence="9">
    <location>
        <begin position="509"/>
        <end position="532"/>
    </location>
</feature>
<keyword evidence="6 8" id="KW-0949">S-adenosyl-L-methionine</keyword>
<dbReference type="KEGG" id="fmu:J7337_003150"/>
<dbReference type="RefSeq" id="XP_044685168.1">
    <property type="nucleotide sequence ID" value="XM_044820868.1"/>
</dbReference>
<feature type="binding site" evidence="8">
    <location>
        <position position="76"/>
    </location>
    <ligand>
        <name>S-adenosyl-L-methionine</name>
        <dbReference type="ChEBI" id="CHEBI:59789"/>
    </ligand>
</feature>
<dbReference type="AlphaFoldDB" id="A0A9P8DPX4"/>
<feature type="compositionally biased region" description="Basic and acidic residues" evidence="9">
    <location>
        <begin position="379"/>
        <end position="388"/>
    </location>
</feature>
<proteinExistence type="inferred from homology"/>
<feature type="domain" description="DUF3381" evidence="12">
    <location>
        <begin position="234"/>
        <end position="391"/>
    </location>
</feature>
<dbReference type="GO" id="GO:0005730">
    <property type="term" value="C:nucleolus"/>
    <property type="evidence" value="ECO:0007669"/>
    <property type="project" value="UniProtKB-SubCell"/>
</dbReference>
<accession>A0A9P8DPX4</accession>
<feature type="compositionally biased region" description="Acidic residues" evidence="9">
    <location>
        <begin position="618"/>
        <end position="629"/>
    </location>
</feature>
<dbReference type="InterPro" id="IPR050082">
    <property type="entry name" value="RNA_methyltr_RlmE"/>
</dbReference>
<dbReference type="Proteomes" id="UP000827133">
    <property type="component" value="Unassembled WGS sequence"/>
</dbReference>
<dbReference type="FunFam" id="3.40.50.150:FF:000004">
    <property type="entry name" value="AdoMet-dependent rRNA methyltransferase SPB1"/>
    <property type="match status" value="1"/>
</dbReference>
<evidence type="ECO:0000313" key="14">
    <source>
        <dbReference type="Proteomes" id="UP000827133"/>
    </source>
</evidence>
<comment type="subcellular location">
    <subcellularLocation>
        <location evidence="1 8">Nucleus</location>
        <location evidence="1 8">Nucleolus</location>
    </subcellularLocation>
</comment>